<feature type="binding site" evidence="10">
    <location>
        <position position="118"/>
    </location>
    <ligand>
        <name>Ca(2+)</name>
        <dbReference type="ChEBI" id="CHEBI:29108"/>
        <label>2</label>
    </ligand>
</feature>
<feature type="active site" evidence="8">
    <location>
        <position position="178"/>
    </location>
</feature>
<evidence type="ECO:0000259" key="13">
    <source>
        <dbReference type="SMART" id="SM00235"/>
    </source>
</evidence>
<feature type="binding site" description="in inhibited form" evidence="10">
    <location>
        <position position="44"/>
    </location>
    <ligand>
        <name>Zn(2+)</name>
        <dbReference type="ChEBI" id="CHEBI:29105"/>
        <label>2</label>
        <note>catalytic</note>
    </ligand>
</feature>
<evidence type="ECO:0000256" key="9">
    <source>
        <dbReference type="PIRSR" id="PIRSR001191-2"/>
    </source>
</evidence>
<evidence type="ECO:0000256" key="5">
    <source>
        <dbReference type="ARBA" id="ARBA00022801"/>
    </source>
</evidence>
<dbReference type="PRINTS" id="PR00138">
    <property type="entry name" value="MATRIXIN"/>
</dbReference>
<dbReference type="AlphaFoldDB" id="A0A0S3Q2A3"/>
<dbReference type="InterPro" id="IPR021190">
    <property type="entry name" value="Pept_M10A"/>
</dbReference>
<feature type="binding site" evidence="10">
    <location>
        <position position="128"/>
    </location>
    <ligand>
        <name>Zn(2+)</name>
        <dbReference type="ChEBI" id="CHEBI:29105"/>
        <label>1</label>
    </ligand>
</feature>
<dbReference type="SMART" id="SM00120">
    <property type="entry name" value="HX"/>
    <property type="match status" value="3"/>
</dbReference>
<comment type="cofactor">
    <cofactor evidence="10">
        <name>Ca(2+)</name>
        <dbReference type="ChEBI" id="CHEBI:29108"/>
    </cofactor>
    <text evidence="10">Can bind about 5 Ca(2+) ions per subunit.</text>
</comment>
<dbReference type="GO" id="GO:0006508">
    <property type="term" value="P:proteolysis"/>
    <property type="evidence" value="ECO:0007669"/>
    <property type="project" value="UniProtKB-KW"/>
</dbReference>
<feature type="binding site" evidence="10">
    <location>
        <position position="400"/>
    </location>
    <ligand>
        <name>Ca(2+)</name>
        <dbReference type="ChEBI" id="CHEBI:29108"/>
        <label>5</label>
    </ligand>
</feature>
<dbReference type="GO" id="GO:0008270">
    <property type="term" value="F:zinc ion binding"/>
    <property type="evidence" value="ECO:0007669"/>
    <property type="project" value="InterPro"/>
</dbReference>
<feature type="binding site" evidence="10">
    <location>
        <position position="159"/>
    </location>
    <ligand>
        <name>Ca(2+)</name>
        <dbReference type="ChEBI" id="CHEBI:29108"/>
        <label>1</label>
    </ligand>
</feature>
<accession>A0A0S3Q2A3</accession>
<evidence type="ECO:0000313" key="14">
    <source>
        <dbReference type="EMBL" id="BAT62445.1"/>
    </source>
</evidence>
<evidence type="ECO:0000256" key="6">
    <source>
        <dbReference type="ARBA" id="ARBA00022833"/>
    </source>
</evidence>
<dbReference type="GO" id="GO:0004222">
    <property type="term" value="F:metalloendopeptidase activity"/>
    <property type="evidence" value="ECO:0007669"/>
    <property type="project" value="InterPro"/>
</dbReference>
<dbReference type="PANTHER" id="PTHR10201">
    <property type="entry name" value="MATRIX METALLOPROTEINASE"/>
    <property type="match status" value="1"/>
</dbReference>
<dbReference type="InterPro" id="IPR033739">
    <property type="entry name" value="M10A_MMP"/>
</dbReference>
<keyword evidence="6 9" id="KW-0862">Zinc</keyword>
<feature type="binding site" evidence="10">
    <location>
        <position position="154"/>
    </location>
    <ligand>
        <name>Zn(2+)</name>
        <dbReference type="ChEBI" id="CHEBI:29105"/>
        <label>1</label>
    </ligand>
</feature>
<dbReference type="Pfam" id="PF00413">
    <property type="entry name" value="Peptidase_M10"/>
    <property type="match status" value="1"/>
</dbReference>
<dbReference type="InterPro" id="IPR018487">
    <property type="entry name" value="Hemopexin-like_repeat"/>
</dbReference>
<dbReference type="SMART" id="SM00235">
    <property type="entry name" value="ZnMc"/>
    <property type="match status" value="1"/>
</dbReference>
<dbReference type="EMBL" id="LC055993">
    <property type="protein sequence ID" value="BAT62445.1"/>
    <property type="molecule type" value="mRNA"/>
</dbReference>
<dbReference type="GO" id="GO:0030574">
    <property type="term" value="P:collagen catabolic process"/>
    <property type="evidence" value="ECO:0007669"/>
    <property type="project" value="TreeGrafter"/>
</dbReference>
<evidence type="ECO:0000256" key="10">
    <source>
        <dbReference type="PIRSR" id="PIRSR621190-2"/>
    </source>
</evidence>
<feature type="binding site" evidence="10">
    <location>
        <position position="259"/>
    </location>
    <ligand>
        <name>Ca(2+)</name>
        <dbReference type="ChEBI" id="CHEBI:29108"/>
        <label>4</label>
    </ligand>
</feature>
<keyword evidence="4" id="KW-0732">Signal</keyword>
<feature type="binding site" evidence="10">
    <location>
        <position position="136"/>
    </location>
    <ligand>
        <name>Ca(2+)</name>
        <dbReference type="ChEBI" id="CHEBI:29108"/>
        <label>3</label>
    </ligand>
</feature>
<feature type="binding site" evidence="10">
    <location>
        <position position="352"/>
    </location>
    <ligand>
        <name>Ca(2+)</name>
        <dbReference type="ChEBI" id="CHEBI:29108"/>
        <label>4</label>
    </ligand>
</feature>
<organism evidence="14">
    <name type="scientific">Osedax japonicus</name>
    <dbReference type="NCBI Taxonomy" id="385425"/>
    <lineage>
        <taxon>Eukaryota</taxon>
        <taxon>Metazoa</taxon>
        <taxon>Spiralia</taxon>
        <taxon>Lophotrochozoa</taxon>
        <taxon>Annelida</taxon>
        <taxon>Polychaeta</taxon>
        <taxon>Sedentaria</taxon>
        <taxon>Canalipalpata</taxon>
        <taxon>Sabellida</taxon>
        <taxon>Siboglinidae</taxon>
        <taxon>Osedax</taxon>
    </lineage>
</organism>
<dbReference type="PANTHER" id="PTHR10201:SF291">
    <property type="entry name" value="MATRIX METALLOPROTEINASE 1, ISOFORM C-RELATED"/>
    <property type="match status" value="1"/>
</dbReference>
<dbReference type="SUPFAM" id="SSF47090">
    <property type="entry name" value="PGBD-like"/>
    <property type="match status" value="1"/>
</dbReference>
<evidence type="ECO:0000256" key="8">
    <source>
        <dbReference type="PIRSR" id="PIRSR001191-1"/>
    </source>
</evidence>
<dbReference type="PIRSF" id="PIRSF001191">
    <property type="entry name" value="Peptidase_M10A_matrix"/>
    <property type="match status" value="1"/>
</dbReference>
<dbReference type="InterPro" id="IPR001818">
    <property type="entry name" value="Pept_M10_metallopeptidase"/>
</dbReference>
<feature type="binding site" evidence="10">
    <location>
        <position position="305"/>
    </location>
    <ligand>
        <name>Ca(2+)</name>
        <dbReference type="ChEBI" id="CHEBI:29108"/>
        <label>5</label>
    </ligand>
</feature>
<dbReference type="CDD" id="cd04278">
    <property type="entry name" value="ZnMc_MMP"/>
    <property type="match status" value="1"/>
</dbReference>
<reference evidence="14" key="1">
    <citation type="submission" date="2015-05" db="EMBL/GenBank/DDBJ databases">
        <title>Function and evolution of the root in the bone-eating worm Osedax japonicus.</title>
        <authorList>
            <person name="Miyamoto N."/>
            <person name="Yoshida M."/>
            <person name="Koga H."/>
            <person name="Fujiwara Y."/>
        </authorList>
    </citation>
    <scope>NUCLEOTIDE SEQUENCE</scope>
</reference>
<keyword evidence="2" id="KW-0645">Protease</keyword>
<feature type="binding site" evidence="10">
    <location>
        <position position="131"/>
    </location>
    <ligand>
        <name>Zn(2+)</name>
        <dbReference type="ChEBI" id="CHEBI:29105"/>
        <label>1</label>
    </ligand>
</feature>
<dbReference type="InterPro" id="IPR036375">
    <property type="entry name" value="Hemopexin-like_dom_sf"/>
</dbReference>
<dbReference type="SUPFAM" id="SSF55486">
    <property type="entry name" value="Metalloproteases ('zincins'), catalytic domain"/>
    <property type="match status" value="1"/>
</dbReference>
<feature type="binding site" evidence="9">
    <location>
        <position position="177"/>
    </location>
    <ligand>
        <name>Zn(2+)</name>
        <dbReference type="ChEBI" id="CHEBI:29105"/>
        <label>2</label>
        <note>catalytic</note>
    </ligand>
</feature>
<feature type="binding site" evidence="10">
    <location>
        <position position="157"/>
    </location>
    <ligand>
        <name>Ca(2+)</name>
        <dbReference type="ChEBI" id="CHEBI:29108"/>
        <label>1</label>
    </ligand>
</feature>
<keyword evidence="5" id="KW-0378">Hydrolase</keyword>
<feature type="modified residue" description="Phosphotyrosine; by PKDCC" evidence="11">
    <location>
        <position position="336"/>
    </location>
</feature>
<evidence type="ECO:0000256" key="11">
    <source>
        <dbReference type="PIRSR" id="PIRSR621190-4"/>
    </source>
</evidence>
<keyword evidence="3 9" id="KW-0479">Metal-binding</keyword>
<dbReference type="InterPro" id="IPR024079">
    <property type="entry name" value="MetalloPept_cat_dom_sf"/>
</dbReference>
<feature type="binding site" evidence="9">
    <location>
        <position position="187"/>
    </location>
    <ligand>
        <name>Zn(2+)</name>
        <dbReference type="ChEBI" id="CHEBI:29105"/>
        <label>2</label>
        <note>catalytic</note>
    </ligand>
</feature>
<feature type="non-terminal residue" evidence="14">
    <location>
        <position position="1"/>
    </location>
</feature>
<feature type="repeat" description="Hemopexin" evidence="12">
    <location>
        <begin position="299"/>
        <end position="347"/>
    </location>
</feature>
<feature type="binding site" evidence="9">
    <location>
        <position position="181"/>
    </location>
    <ligand>
        <name>Zn(2+)</name>
        <dbReference type="ChEBI" id="CHEBI:29105"/>
        <label>2</label>
        <note>catalytic</note>
    </ligand>
</feature>
<comment type="cofactor">
    <cofactor evidence="10">
        <name>Zn(2+)</name>
        <dbReference type="ChEBI" id="CHEBI:29105"/>
    </cofactor>
    <text evidence="10">Binds 2 Zn(2+) ions per subunit.</text>
</comment>
<evidence type="ECO:0000256" key="3">
    <source>
        <dbReference type="ARBA" id="ARBA00022723"/>
    </source>
</evidence>
<feature type="binding site" evidence="10">
    <location>
        <position position="156"/>
    </location>
    <ligand>
        <name>Ca(2+)</name>
        <dbReference type="ChEBI" id="CHEBI:29108"/>
        <label>3</label>
    </ligand>
</feature>
<gene>
    <name evidence="14" type="primary">Oja-mmp5</name>
</gene>
<evidence type="ECO:0000256" key="7">
    <source>
        <dbReference type="ARBA" id="ARBA00023049"/>
    </source>
</evidence>
<feature type="binding site" evidence="10">
    <location>
        <position position="354"/>
    </location>
    <ligand>
        <name>Ca(2+)</name>
        <dbReference type="ChEBI" id="CHEBI:29108"/>
        <label>5</label>
    </ligand>
</feature>
<proteinExistence type="evidence at transcript level"/>
<feature type="binding site" evidence="10">
    <location>
        <position position="303"/>
    </location>
    <ligand>
        <name>Ca(2+)</name>
        <dbReference type="ChEBI" id="CHEBI:29108"/>
        <label>4</label>
    </ligand>
</feature>
<dbReference type="InterPro" id="IPR006026">
    <property type="entry name" value="Peptidase_Metallo"/>
</dbReference>
<dbReference type="Gene3D" id="2.110.10.10">
    <property type="entry name" value="Hemopexin-like domain"/>
    <property type="match status" value="1"/>
</dbReference>
<feature type="binding site" evidence="10">
    <location>
        <position position="398"/>
    </location>
    <ligand>
        <name>Ca(2+)</name>
        <dbReference type="ChEBI" id="CHEBI:29108"/>
        <label>4</label>
    </ligand>
</feature>
<evidence type="ECO:0000256" key="1">
    <source>
        <dbReference type="ARBA" id="ARBA00010370"/>
    </source>
</evidence>
<dbReference type="PROSITE" id="PS51642">
    <property type="entry name" value="HEMOPEXIN_2"/>
    <property type="match status" value="1"/>
</dbReference>
<evidence type="ECO:0000256" key="2">
    <source>
        <dbReference type="ARBA" id="ARBA00022670"/>
    </source>
</evidence>
<dbReference type="GO" id="GO:0031012">
    <property type="term" value="C:extracellular matrix"/>
    <property type="evidence" value="ECO:0007669"/>
    <property type="project" value="InterPro"/>
</dbReference>
<evidence type="ECO:0000256" key="12">
    <source>
        <dbReference type="PROSITE-ProRule" id="PRU01011"/>
    </source>
</evidence>
<name>A0A0S3Q2A3_9ANNE</name>
<dbReference type="Gene3D" id="3.40.390.10">
    <property type="entry name" value="Collagenase (Catalytic Domain)"/>
    <property type="match status" value="1"/>
</dbReference>
<protein>
    <submittedName>
        <fullName evidence="14">Matrix metalloproteinase</fullName>
    </submittedName>
</protein>
<keyword evidence="10" id="KW-0106">Calcium</keyword>
<feature type="binding site" evidence="10">
    <location>
        <position position="144"/>
    </location>
    <ligand>
        <name>Zn(2+)</name>
        <dbReference type="ChEBI" id="CHEBI:29105"/>
        <label>1</label>
    </ligand>
</feature>
<feature type="domain" description="Peptidase metallopeptidase" evidence="13">
    <location>
        <begin position="64"/>
        <end position="222"/>
    </location>
</feature>
<feature type="binding site" evidence="10">
    <location>
        <position position="195"/>
    </location>
    <ligand>
        <name>Zn(2+)</name>
        <dbReference type="ChEBI" id="CHEBI:29105"/>
        <label>2</label>
        <note>catalytic</note>
    </ligand>
</feature>
<keyword evidence="7" id="KW-0482">Metalloprotease</keyword>
<dbReference type="GO" id="GO:0005615">
    <property type="term" value="C:extracellular space"/>
    <property type="evidence" value="ECO:0007669"/>
    <property type="project" value="TreeGrafter"/>
</dbReference>
<evidence type="ECO:0000256" key="4">
    <source>
        <dbReference type="ARBA" id="ARBA00022729"/>
    </source>
</evidence>
<dbReference type="SUPFAM" id="SSF50923">
    <property type="entry name" value="Hemopexin-like domain"/>
    <property type="match status" value="1"/>
</dbReference>
<dbReference type="Pfam" id="PF00045">
    <property type="entry name" value="Hemopexin"/>
    <property type="match status" value="1"/>
</dbReference>
<dbReference type="GO" id="GO:0030198">
    <property type="term" value="P:extracellular matrix organization"/>
    <property type="evidence" value="ECO:0007669"/>
    <property type="project" value="TreeGrafter"/>
</dbReference>
<comment type="similarity">
    <text evidence="1">Belongs to the peptidase M10A family.</text>
</comment>
<feature type="binding site" evidence="10">
    <location>
        <position position="137"/>
    </location>
    <ligand>
        <name>Ca(2+)</name>
        <dbReference type="ChEBI" id="CHEBI:29108"/>
        <label>3</label>
    </ligand>
</feature>
<feature type="binding site" evidence="10">
    <location>
        <position position="159"/>
    </location>
    <ligand>
        <name>Ca(2+)</name>
        <dbReference type="ChEBI" id="CHEBI:29108"/>
        <label>3</label>
    </ligand>
</feature>
<dbReference type="InterPro" id="IPR036365">
    <property type="entry name" value="PGBD-like_sf"/>
</dbReference>
<sequence length="441" mass="50444">FKNELLIEADEISGAILKFQKFSGLKQTGYMNQETEAMMLVPRCGVRDIAETELQKRIRRYALLGKKWHHLNLTYKISKYSKHITHKEVEHSAYEAFKKWSDHSPITFTKVLPNENADIDIRFATGFHKFDNDPFDGPNGILAHAFPPEVGMVHFDDDESWTFNKKEGMRILEVMIHEFGHIIGLAHSHSHASIMFPYYKSRSPKLNISDDDINGIHAIYGPNPNEPTTTTQITTTAEEGPTTTTKTPEVSICDDSNYDAMLMHSSHMKIFRGKYFYNIFTVKNETERNLISLTFPGAPTDMDAALYTMGRALFFKDDNVYSFLPQGQRYYLEHGYPKNKATLFPGIPSRISAAFLRQHKTYFVATNGDYYSGPSEVEGITPVKPSNLTIEHLPILIDAVFSWGLHFTYFFCGRTFYKVHGTIPTIDSYGESQIFLLKCEY</sequence>